<evidence type="ECO:0008006" key="4">
    <source>
        <dbReference type="Google" id="ProtNLM"/>
    </source>
</evidence>
<dbReference type="AlphaFoldDB" id="K3XB46"/>
<dbReference type="eggNOG" id="ENOG502SJXN">
    <property type="taxonomic scope" value="Eukaryota"/>
</dbReference>
<name>K3XB46_GLOUD</name>
<dbReference type="InParanoid" id="K3XB46"/>
<reference evidence="2" key="3">
    <citation type="submission" date="2015-02" db="UniProtKB">
        <authorList>
            <consortium name="EnsemblProtists"/>
        </authorList>
    </citation>
    <scope>IDENTIFICATION</scope>
    <source>
        <strain evidence="2">DAOM BR144</strain>
    </source>
</reference>
<feature type="transmembrane region" description="Helical" evidence="1">
    <location>
        <begin position="108"/>
        <end position="127"/>
    </location>
</feature>
<evidence type="ECO:0000313" key="2">
    <source>
        <dbReference type="EnsemblProtists" id="PYU1_T014445"/>
    </source>
</evidence>
<dbReference type="InterPro" id="IPR032675">
    <property type="entry name" value="LRR_dom_sf"/>
</dbReference>
<accession>K3XB46</accession>
<keyword evidence="1" id="KW-0472">Membrane</keyword>
<dbReference type="Proteomes" id="UP000019132">
    <property type="component" value="Unassembled WGS sequence"/>
</dbReference>
<reference evidence="3" key="1">
    <citation type="journal article" date="2010" name="Genome Biol.">
        <title>Genome sequence of the necrotrophic plant pathogen Pythium ultimum reveals original pathogenicity mechanisms and effector repertoire.</title>
        <authorList>
            <person name="Levesque C.A."/>
            <person name="Brouwer H."/>
            <person name="Cano L."/>
            <person name="Hamilton J.P."/>
            <person name="Holt C."/>
            <person name="Huitema E."/>
            <person name="Raffaele S."/>
            <person name="Robideau G.P."/>
            <person name="Thines M."/>
            <person name="Win J."/>
            <person name="Zerillo M.M."/>
            <person name="Beakes G.W."/>
            <person name="Boore J.L."/>
            <person name="Busam D."/>
            <person name="Dumas B."/>
            <person name="Ferriera S."/>
            <person name="Fuerstenberg S.I."/>
            <person name="Gachon C.M."/>
            <person name="Gaulin E."/>
            <person name="Govers F."/>
            <person name="Grenville-Briggs L."/>
            <person name="Horner N."/>
            <person name="Hostetler J."/>
            <person name="Jiang R.H."/>
            <person name="Johnson J."/>
            <person name="Krajaejun T."/>
            <person name="Lin H."/>
            <person name="Meijer H.J."/>
            <person name="Moore B."/>
            <person name="Morris P."/>
            <person name="Phuntmart V."/>
            <person name="Puiu D."/>
            <person name="Shetty J."/>
            <person name="Stajich J.E."/>
            <person name="Tripathy S."/>
            <person name="Wawra S."/>
            <person name="van West P."/>
            <person name="Whitty B.R."/>
            <person name="Coutinho P.M."/>
            <person name="Henrissat B."/>
            <person name="Martin F."/>
            <person name="Thomas P.D."/>
            <person name="Tyler B.M."/>
            <person name="De Vries R.P."/>
            <person name="Kamoun S."/>
            <person name="Yandell M."/>
            <person name="Tisserat N."/>
            <person name="Buell C.R."/>
        </authorList>
    </citation>
    <scope>NUCLEOTIDE SEQUENCE</scope>
    <source>
        <strain evidence="3">DAOM:BR144</strain>
    </source>
</reference>
<keyword evidence="3" id="KW-1185">Reference proteome</keyword>
<dbReference type="OMA" id="MEFNINT"/>
<reference evidence="3" key="2">
    <citation type="submission" date="2010-04" db="EMBL/GenBank/DDBJ databases">
        <authorList>
            <person name="Buell R."/>
            <person name="Hamilton J."/>
            <person name="Hostetler J."/>
        </authorList>
    </citation>
    <scope>NUCLEOTIDE SEQUENCE [LARGE SCALE GENOMIC DNA]</scope>
    <source>
        <strain evidence="3">DAOM:BR144</strain>
    </source>
</reference>
<dbReference type="VEuPathDB" id="FungiDB:PYU1_G014414"/>
<keyword evidence="1" id="KW-1133">Transmembrane helix</keyword>
<dbReference type="SUPFAM" id="SSF52058">
    <property type="entry name" value="L domain-like"/>
    <property type="match status" value="1"/>
</dbReference>
<dbReference type="EnsemblProtists" id="PYU1_T014445">
    <property type="protein sequence ID" value="PYU1_T014445"/>
    <property type="gene ID" value="PYU1_G014414"/>
</dbReference>
<feature type="transmembrane region" description="Helical" evidence="1">
    <location>
        <begin position="6"/>
        <end position="24"/>
    </location>
</feature>
<dbReference type="EMBL" id="GL376589">
    <property type="status" value="NOT_ANNOTATED_CDS"/>
    <property type="molecule type" value="Genomic_DNA"/>
</dbReference>
<organism evidence="2 3">
    <name type="scientific">Globisporangium ultimum (strain ATCC 200006 / CBS 805.95 / DAOM BR144)</name>
    <name type="common">Pythium ultimum</name>
    <dbReference type="NCBI Taxonomy" id="431595"/>
    <lineage>
        <taxon>Eukaryota</taxon>
        <taxon>Sar</taxon>
        <taxon>Stramenopiles</taxon>
        <taxon>Oomycota</taxon>
        <taxon>Peronosporomycetes</taxon>
        <taxon>Pythiales</taxon>
        <taxon>Pythiaceae</taxon>
        <taxon>Globisporangium</taxon>
    </lineage>
</organism>
<dbReference type="HOGENOM" id="CLU_010354_2_3_1"/>
<proteinExistence type="predicted"/>
<evidence type="ECO:0000256" key="1">
    <source>
        <dbReference type="SAM" id="Phobius"/>
    </source>
</evidence>
<dbReference type="Gene3D" id="3.80.10.10">
    <property type="entry name" value="Ribonuclease Inhibitor"/>
    <property type="match status" value="1"/>
</dbReference>
<evidence type="ECO:0000313" key="3">
    <source>
        <dbReference type="Proteomes" id="UP000019132"/>
    </source>
</evidence>
<sequence length="342" mass="38783">MTIDITLNICYSILLPLVIFIPYMQQYEPEQYSFDLSLIYGDVSFGNLILENQSIFALSLLECGKTSEQAKSRELLRARSLQKRSSRKLGAEATVRTYCNLQLTAYKCVQYFFVFVGAVILVVHIVAVQPRSGAASSGCKDTRYPWFTSKYSCAIYEFNCYRQESVTPEETTLDFLNEGTLTVLLLTHCPALVVPKSVQNFPNLLGMEIYNSTIVEWSKEAALSPAIHQKMVFFVLSLVNMTGLPDGIVQPLPEKLQDIEITTTNLTSLPDNLHETWYAMSVLYLEYSQFQVFPETLYKMEGLSDFSMIGNQLEHVPDLLSLKSELFFLALSHNPLKSLPRH</sequence>
<protein>
    <recommendedName>
        <fullName evidence="4">Leucine-rich repeat-containing N-terminal plant-type domain-containing protein</fullName>
    </recommendedName>
</protein>
<keyword evidence="1" id="KW-0812">Transmembrane</keyword>